<accession>A0AB35UM16</accession>
<dbReference type="RefSeq" id="WP_320883456.1">
    <property type="nucleotide sequence ID" value="NZ_BAABZA010000001.1"/>
</dbReference>
<name>A0AB35UM16_9FIRM</name>
<dbReference type="EMBL" id="JALDAW010000011">
    <property type="protein sequence ID" value="MDY5167986.1"/>
    <property type="molecule type" value="Genomic_DNA"/>
</dbReference>
<reference evidence="1" key="1">
    <citation type="submission" date="2022-03" db="EMBL/GenBank/DDBJ databases">
        <title>First case of bacteraemia caused by Dielma fastidiosa in a patient hospitalised with diverticulitis.</title>
        <authorList>
            <person name="Forman-Ankjaer B."/>
            <person name="Hvid-Jensen F."/>
            <person name="Kobel C.M."/>
            <person name="Greve T."/>
        </authorList>
    </citation>
    <scope>NUCLEOTIDE SEQUENCE</scope>
    <source>
        <strain evidence="1">AUH_DF_2021</strain>
    </source>
</reference>
<protein>
    <submittedName>
        <fullName evidence="1">Uncharacterized protein</fullName>
    </submittedName>
</protein>
<dbReference type="AlphaFoldDB" id="A0AB35UM16"/>
<evidence type="ECO:0000313" key="1">
    <source>
        <dbReference type="EMBL" id="MDY5167986.1"/>
    </source>
</evidence>
<gene>
    <name evidence="1" type="ORF">MQE39_07645</name>
</gene>
<comment type="caution">
    <text evidence="1">The sequence shown here is derived from an EMBL/GenBank/DDBJ whole genome shotgun (WGS) entry which is preliminary data.</text>
</comment>
<sequence length="97" mass="11442">MISLILLMSTRIKTAMLLFQSDSLSERLETVVIMKVKSDYLNYAESDIDFEYEGIPISIVYDKMQARVSVYYPNQTLRYLITFNDLDECIMNFEYLN</sequence>
<organism evidence="1 2">
    <name type="scientific">Dielma fastidiosa</name>
    <dbReference type="NCBI Taxonomy" id="1034346"/>
    <lineage>
        <taxon>Bacteria</taxon>
        <taxon>Bacillati</taxon>
        <taxon>Bacillota</taxon>
        <taxon>Erysipelotrichia</taxon>
        <taxon>Erysipelotrichales</taxon>
        <taxon>Erysipelotrichaceae</taxon>
        <taxon>Dielma</taxon>
    </lineage>
</organism>
<dbReference type="Proteomes" id="UP001276902">
    <property type="component" value="Unassembled WGS sequence"/>
</dbReference>
<proteinExistence type="predicted"/>
<evidence type="ECO:0000313" key="2">
    <source>
        <dbReference type="Proteomes" id="UP001276902"/>
    </source>
</evidence>